<keyword evidence="2" id="KW-1185">Reference proteome</keyword>
<accession>A0A6M1STT8</accession>
<dbReference type="Proteomes" id="UP000479132">
    <property type="component" value="Unassembled WGS sequence"/>
</dbReference>
<dbReference type="RefSeq" id="WP_165265267.1">
    <property type="nucleotide sequence ID" value="NZ_JAALLS010000001.1"/>
</dbReference>
<dbReference type="AlphaFoldDB" id="A0A6M1STT8"/>
<dbReference type="EMBL" id="JAALLS010000001">
    <property type="protein sequence ID" value="NGP86966.1"/>
    <property type="molecule type" value="Genomic_DNA"/>
</dbReference>
<name>A0A6M1STT8_9BACT</name>
<comment type="caution">
    <text evidence="1">The sequence shown here is derived from an EMBL/GenBank/DDBJ whole genome shotgun (WGS) entry which is preliminary data.</text>
</comment>
<proteinExistence type="predicted"/>
<gene>
    <name evidence="1" type="ORF">G3569_01265</name>
</gene>
<reference evidence="1 2" key="1">
    <citation type="submission" date="2020-02" db="EMBL/GenBank/DDBJ databases">
        <title>Aliifodinibius halophilus 2W32, complete genome.</title>
        <authorList>
            <person name="Li Y."/>
            <person name="Wu S."/>
        </authorList>
    </citation>
    <scope>NUCLEOTIDE SEQUENCE [LARGE SCALE GENOMIC DNA]</scope>
    <source>
        <strain evidence="1 2">2W32</strain>
    </source>
</reference>
<evidence type="ECO:0000313" key="1">
    <source>
        <dbReference type="EMBL" id="NGP86966.1"/>
    </source>
</evidence>
<protein>
    <submittedName>
        <fullName evidence="1">Uncharacterized protein</fullName>
    </submittedName>
</protein>
<sequence length="51" mass="5742">MNKSIIQQAKDVSRQLQVGQGRTVSAAERRKQYLVVTRNLLLSVLCSGRKL</sequence>
<organism evidence="1 2">
    <name type="scientific">Fodinibius halophilus</name>
    <dbReference type="NCBI Taxonomy" id="1736908"/>
    <lineage>
        <taxon>Bacteria</taxon>
        <taxon>Pseudomonadati</taxon>
        <taxon>Balneolota</taxon>
        <taxon>Balneolia</taxon>
        <taxon>Balneolales</taxon>
        <taxon>Balneolaceae</taxon>
        <taxon>Fodinibius</taxon>
    </lineage>
</organism>
<evidence type="ECO:0000313" key="2">
    <source>
        <dbReference type="Proteomes" id="UP000479132"/>
    </source>
</evidence>